<evidence type="ECO:0008006" key="4">
    <source>
        <dbReference type="Google" id="ProtNLM"/>
    </source>
</evidence>
<name>A0ABT3TBH3_9GAMM</name>
<keyword evidence="3" id="KW-1185">Reference proteome</keyword>
<feature type="transmembrane region" description="Helical" evidence="1">
    <location>
        <begin position="452"/>
        <end position="468"/>
    </location>
</feature>
<feature type="transmembrane region" description="Helical" evidence="1">
    <location>
        <begin position="419"/>
        <end position="440"/>
    </location>
</feature>
<feature type="transmembrane region" description="Helical" evidence="1">
    <location>
        <begin position="6"/>
        <end position="25"/>
    </location>
</feature>
<feature type="transmembrane region" description="Helical" evidence="1">
    <location>
        <begin position="105"/>
        <end position="123"/>
    </location>
</feature>
<evidence type="ECO:0000313" key="2">
    <source>
        <dbReference type="EMBL" id="MCX2978809.1"/>
    </source>
</evidence>
<evidence type="ECO:0000313" key="3">
    <source>
        <dbReference type="Proteomes" id="UP001143304"/>
    </source>
</evidence>
<organism evidence="2 3">
    <name type="scientific">Candidatus Marimicrobium litorale</name>
    <dbReference type="NCBI Taxonomy" id="2518991"/>
    <lineage>
        <taxon>Bacteria</taxon>
        <taxon>Pseudomonadati</taxon>
        <taxon>Pseudomonadota</taxon>
        <taxon>Gammaproteobacteria</taxon>
        <taxon>Cellvibrionales</taxon>
        <taxon>Halieaceae</taxon>
        <taxon>Marimicrobium</taxon>
    </lineage>
</organism>
<feature type="transmembrane region" description="Helical" evidence="1">
    <location>
        <begin position="37"/>
        <end position="59"/>
    </location>
</feature>
<reference evidence="2" key="1">
    <citation type="submission" date="2019-02" db="EMBL/GenBank/DDBJ databases">
        <authorList>
            <person name="Li S.-H."/>
        </authorList>
    </citation>
    <scope>NUCLEOTIDE SEQUENCE</scope>
    <source>
        <strain evidence="2">IMCC11814</strain>
    </source>
</reference>
<proteinExistence type="predicted"/>
<keyword evidence="1" id="KW-0472">Membrane</keyword>
<dbReference type="Proteomes" id="UP001143304">
    <property type="component" value="Unassembled WGS sequence"/>
</dbReference>
<comment type="caution">
    <text evidence="2">The sequence shown here is derived from an EMBL/GenBank/DDBJ whole genome shotgun (WGS) entry which is preliminary data.</text>
</comment>
<dbReference type="EMBL" id="SHNO01000001">
    <property type="protein sequence ID" value="MCX2978809.1"/>
    <property type="molecule type" value="Genomic_DNA"/>
</dbReference>
<evidence type="ECO:0000256" key="1">
    <source>
        <dbReference type="SAM" id="Phobius"/>
    </source>
</evidence>
<keyword evidence="1" id="KW-0812">Transmembrane</keyword>
<sequence>MAGAITVISVLLALTVPWLLGALLLKRLLNSSKTCHWAIAVGHGFFAGIFFVTILLRLFDSLHMPISFISISIAITLCGAAILFYFSRGPAIAPTVASRVRPGRLALIVLSLLIALVAVRYSTLLMELTTRPMYAWDAWMNWAPKAVVWFRLGEMASYVPPPEWLQTTDDVVYTLGNYQASTYPDTVPLLYWWMMLATGSSESSLVLLPWLLAPLALGFALYGHLRSDGVDPLMAGIAFYALVNMPYVNVHTALAGYADIWMAAAFSLSLFALSARESSGELRWTLLCVFWCIFAVTIKRPGVFFSAFVLFGLARSILRPPRWLERAVVGLVITFFVLAFTVGVAFDIPQVGQFKLDSDGIKIPTFGYQAFVLTNITERLLATLLGMLNWNLLFYLTPLILIAFLGWGLRETYQQKNVALVLALASVFLALIYTFTGYSAQLMNLVTFNRSLLYLIPGFLYLLFGRVFHEWSGNQNLPGQNRP</sequence>
<dbReference type="RefSeq" id="WP_279250499.1">
    <property type="nucleotide sequence ID" value="NZ_SHNO01000001.1"/>
</dbReference>
<feature type="transmembrane region" description="Helical" evidence="1">
    <location>
        <begin position="388"/>
        <end position="407"/>
    </location>
</feature>
<accession>A0ABT3TBH3</accession>
<protein>
    <recommendedName>
        <fullName evidence="4">Glycosyltransferase RgtA/B/C/D-like domain-containing protein</fullName>
    </recommendedName>
</protein>
<feature type="transmembrane region" description="Helical" evidence="1">
    <location>
        <begin position="254"/>
        <end position="273"/>
    </location>
</feature>
<feature type="transmembrane region" description="Helical" evidence="1">
    <location>
        <begin position="327"/>
        <end position="346"/>
    </location>
</feature>
<feature type="transmembrane region" description="Helical" evidence="1">
    <location>
        <begin position="65"/>
        <end position="85"/>
    </location>
</feature>
<feature type="transmembrane region" description="Helical" evidence="1">
    <location>
        <begin position="203"/>
        <end position="222"/>
    </location>
</feature>
<gene>
    <name evidence="2" type="ORF">EYC82_15690</name>
</gene>
<keyword evidence="1" id="KW-1133">Transmembrane helix</keyword>